<dbReference type="Proteomes" id="UP000216164">
    <property type="component" value="Unassembled WGS sequence"/>
</dbReference>
<protein>
    <submittedName>
        <fullName evidence="1">Tryptophan 2-monooxygenase oxidoreductase</fullName>
    </submittedName>
</protein>
<reference evidence="1 2" key="1">
    <citation type="submission" date="2017-04" db="EMBL/GenBank/DDBJ databases">
        <title>Genome Announcement: Closed genomes of Ralstonia solanacearum strains K60, UW551, and UW700.</title>
        <authorList>
            <person name="Hayes M."/>
            <person name="Macintyre A.M."/>
            <person name="Allen C."/>
        </authorList>
    </citation>
    <scope>NUCLEOTIDE SEQUENCE [LARGE SCALE GENOMIC DNA]</scope>
    <source>
        <strain evidence="1 2">UW25</strain>
    </source>
</reference>
<proteinExistence type="predicted"/>
<dbReference type="RefSeq" id="WP_003270872.1">
    <property type="nucleotide sequence ID" value="NZ_NCTK01000001.1"/>
</dbReference>
<sequence>MGITVMPGLTSMESDMRTQQISTTIGQARENGRFYRHPDSALVSYPVAADNALGVLPDGHYYIAIVGGGAAGIASLYELSRLAEQLTGGTITVTLYESDPDSFLTRKHESAIETIDVLGLKAGRVSAARVNQNDTVYEVGAMRFPEIAGLTWHYASVVYGDDKPIKVFPNPGKVATEFMFGDRIDRYSGAAAEEWLDPESPARKVFLTVAAGLAGTPEEGTTPISLFPIGGRDPALVAKRLKSKEPKLEELQAIQYQDWPAFIAAHDGTTLEAAVRRIVTREIGKGGASSLRPIDGLDQAETINYYVELFGRFGFGTGGFKPLFNMSLVEMMRLILWDYSNEYTLPVEENVQFISGLYDKALETGGARLKVKVRLEQVSDACHAESSRRPFIVSYDRGGKLSVHSYDYAILAAPQNQLALAVSRSGYSAMPATLTLGDSALGRETATFRDGLPPLLLSNTSSAPNARIVTALNQLHMVRSSKVFGTIETAKLDDASLVPRFNGQPIKAVVSDSGLAASYVVPSPTDPDTETESDAQPRFSSFLASYTWGDDSTRLQPDFGDYPQNPPTSSGTASGMFRTMINRAARNVLDPANPKAAPSVWWFSRLLSAVREDDRFVFDWSTNGTAGGFKLDSTGDHHQSNLCFRYHTHARNPELGNRFFLASDSYSHLGGWLEGAFMSAINAVSGLIVAANRGETAALSDAARPVVTGLQRIVPRAAE</sequence>
<name>A0AAP8D510_RALSL</name>
<dbReference type="AlphaFoldDB" id="A0AAP8D510"/>
<dbReference type="Gene3D" id="3.50.50.60">
    <property type="entry name" value="FAD/NAD(P)-binding domain"/>
    <property type="match status" value="1"/>
</dbReference>
<gene>
    <name evidence="1" type="ORF">B7R77_10425</name>
</gene>
<evidence type="ECO:0000313" key="2">
    <source>
        <dbReference type="Proteomes" id="UP000216164"/>
    </source>
</evidence>
<dbReference type="InterPro" id="IPR036188">
    <property type="entry name" value="FAD/NAD-bd_sf"/>
</dbReference>
<evidence type="ECO:0000313" key="1">
    <source>
        <dbReference type="EMBL" id="OYQ13625.1"/>
    </source>
</evidence>
<comment type="caution">
    <text evidence="1">The sequence shown here is derived from an EMBL/GenBank/DDBJ whole genome shotgun (WGS) entry which is preliminary data.</text>
</comment>
<dbReference type="Gene3D" id="3.90.660.60">
    <property type="match status" value="1"/>
</dbReference>
<dbReference type="SUPFAM" id="SSF51905">
    <property type="entry name" value="FAD/NAD(P)-binding domain"/>
    <property type="match status" value="1"/>
</dbReference>
<organism evidence="1 2">
    <name type="scientific">Ralstonia solanacearum K60</name>
    <dbReference type="NCBI Taxonomy" id="1091042"/>
    <lineage>
        <taxon>Bacteria</taxon>
        <taxon>Pseudomonadati</taxon>
        <taxon>Pseudomonadota</taxon>
        <taxon>Betaproteobacteria</taxon>
        <taxon>Burkholderiales</taxon>
        <taxon>Burkholderiaceae</taxon>
        <taxon>Ralstonia</taxon>
        <taxon>Ralstonia solanacearum species complex</taxon>
    </lineage>
</organism>
<dbReference type="EMBL" id="NCTK01000001">
    <property type="protein sequence ID" value="OYQ13625.1"/>
    <property type="molecule type" value="Genomic_DNA"/>
</dbReference>
<accession>A0AAP8D510</accession>